<dbReference type="OrthoDB" id="2087343at2"/>
<name>A0A4Y7RMC5_9FIRM</name>
<gene>
    <name evidence="1" type="ORF">Pmgp_02833</name>
</gene>
<dbReference type="RefSeq" id="WP_134214622.1">
    <property type="nucleotide sequence ID" value="NZ_QFFZ01000037.1"/>
</dbReference>
<evidence type="ECO:0000313" key="1">
    <source>
        <dbReference type="EMBL" id="TEB09832.1"/>
    </source>
</evidence>
<dbReference type="AlphaFoldDB" id="A0A4Y7RMC5"/>
<keyword evidence="2" id="KW-1185">Reference proteome</keyword>
<comment type="caution">
    <text evidence="1">The sequence shown here is derived from an EMBL/GenBank/DDBJ whole genome shotgun (WGS) entry which is preliminary data.</text>
</comment>
<accession>A0A4Y7RMC5</accession>
<protein>
    <submittedName>
        <fullName evidence="1">Uncharacterized protein</fullName>
    </submittedName>
</protein>
<dbReference type="Proteomes" id="UP000297597">
    <property type="component" value="Unassembled WGS sequence"/>
</dbReference>
<dbReference type="EMBL" id="QFFZ01000037">
    <property type="protein sequence ID" value="TEB09832.1"/>
    <property type="molecule type" value="Genomic_DNA"/>
</dbReference>
<sequence length="142" mass="15892">MKHTFLFTESTWIAKGTYYDEKNNPVEVTGESFITHLKKTWFLNSSMILPGESPTELKNDYEIVPFAKDVTSWKSVNPALGTLLGSFAVVEDSIISLFSSQKGEYFGTEVLTMINESEYTGKGVLYSPAGKISSWSVKLTRE</sequence>
<reference evidence="1 2" key="1">
    <citation type="journal article" date="2018" name="Environ. Microbiol.">
        <title>Novel energy conservation strategies and behaviour of Pelotomaculum schinkii driving syntrophic propionate catabolism.</title>
        <authorList>
            <person name="Hidalgo-Ahumada C.A.P."/>
            <person name="Nobu M.K."/>
            <person name="Narihiro T."/>
            <person name="Tamaki H."/>
            <person name="Liu W.T."/>
            <person name="Kamagata Y."/>
            <person name="Stams A.J.M."/>
            <person name="Imachi H."/>
            <person name="Sousa D.Z."/>
        </authorList>
    </citation>
    <scope>NUCLEOTIDE SEQUENCE [LARGE SCALE GENOMIC DNA]</scope>
    <source>
        <strain evidence="1 2">MGP</strain>
    </source>
</reference>
<proteinExistence type="predicted"/>
<evidence type="ECO:0000313" key="2">
    <source>
        <dbReference type="Proteomes" id="UP000297597"/>
    </source>
</evidence>
<organism evidence="1 2">
    <name type="scientific">Pelotomaculum propionicicum</name>
    <dbReference type="NCBI Taxonomy" id="258475"/>
    <lineage>
        <taxon>Bacteria</taxon>
        <taxon>Bacillati</taxon>
        <taxon>Bacillota</taxon>
        <taxon>Clostridia</taxon>
        <taxon>Eubacteriales</taxon>
        <taxon>Desulfotomaculaceae</taxon>
        <taxon>Pelotomaculum</taxon>
    </lineage>
</organism>